<evidence type="ECO:0000313" key="4">
    <source>
        <dbReference type="EMBL" id="WOO77484.1"/>
    </source>
</evidence>
<feature type="region of interest" description="Disordered" evidence="1">
    <location>
        <begin position="119"/>
        <end position="159"/>
    </location>
</feature>
<dbReference type="AlphaFoldDB" id="A0AAF0Y3R3"/>
<feature type="transmembrane region" description="Helical" evidence="2">
    <location>
        <begin position="34"/>
        <end position="63"/>
    </location>
</feature>
<keyword evidence="2" id="KW-1133">Transmembrane helix</keyword>
<keyword evidence="5" id="KW-1185">Reference proteome</keyword>
<dbReference type="RefSeq" id="XP_062623516.1">
    <property type="nucleotide sequence ID" value="XM_062767532.1"/>
</dbReference>
<accession>A0AAF0Y3R3</accession>
<proteinExistence type="predicted"/>
<protein>
    <submittedName>
        <fullName evidence="4">Uncharacterized protein</fullName>
    </submittedName>
</protein>
<feature type="chain" id="PRO_5041933765" evidence="3">
    <location>
        <begin position="19"/>
        <end position="159"/>
    </location>
</feature>
<dbReference type="Proteomes" id="UP000827549">
    <property type="component" value="Chromosome 1"/>
</dbReference>
<evidence type="ECO:0000256" key="2">
    <source>
        <dbReference type="SAM" id="Phobius"/>
    </source>
</evidence>
<dbReference type="GeneID" id="87804321"/>
<evidence type="ECO:0000256" key="3">
    <source>
        <dbReference type="SAM" id="SignalP"/>
    </source>
</evidence>
<feature type="compositionally biased region" description="Pro residues" evidence="1">
    <location>
        <begin position="119"/>
        <end position="133"/>
    </location>
</feature>
<feature type="compositionally biased region" description="Low complexity" evidence="1">
    <location>
        <begin position="134"/>
        <end position="143"/>
    </location>
</feature>
<reference evidence="4" key="1">
    <citation type="submission" date="2023-10" db="EMBL/GenBank/DDBJ databases">
        <authorList>
            <person name="Noh H."/>
        </authorList>
    </citation>
    <scope>NUCLEOTIDE SEQUENCE</scope>
    <source>
        <strain evidence="4">DUCC4014</strain>
    </source>
</reference>
<evidence type="ECO:0000313" key="5">
    <source>
        <dbReference type="Proteomes" id="UP000827549"/>
    </source>
</evidence>
<sequence>MPLLPLLAAVLVATPALAAPYSYSYNSGPSGPPSWIFAPIIIFGVIVVGSIIASIVVSVASYAHGAKLRPPKAAVRRNSGPRTYVPPIPAMPPPLRVTQVYTVPTLPVYPGPAVTRPPAPAAPYPPVPPPPAPASGSGPAVRPMSPPPRSAPPAYTSTL</sequence>
<keyword evidence="2" id="KW-0812">Transmembrane</keyword>
<dbReference type="EMBL" id="CP086714">
    <property type="protein sequence ID" value="WOO77484.1"/>
    <property type="molecule type" value="Genomic_DNA"/>
</dbReference>
<name>A0AAF0Y3R3_9TREE</name>
<keyword evidence="3" id="KW-0732">Signal</keyword>
<keyword evidence="2" id="KW-0472">Membrane</keyword>
<organism evidence="4 5">
    <name type="scientific">Vanrija pseudolonga</name>
    <dbReference type="NCBI Taxonomy" id="143232"/>
    <lineage>
        <taxon>Eukaryota</taxon>
        <taxon>Fungi</taxon>
        <taxon>Dikarya</taxon>
        <taxon>Basidiomycota</taxon>
        <taxon>Agaricomycotina</taxon>
        <taxon>Tremellomycetes</taxon>
        <taxon>Trichosporonales</taxon>
        <taxon>Trichosporonaceae</taxon>
        <taxon>Vanrija</taxon>
    </lineage>
</organism>
<evidence type="ECO:0000256" key="1">
    <source>
        <dbReference type="SAM" id="MobiDB-lite"/>
    </source>
</evidence>
<gene>
    <name evidence="4" type="ORF">LOC62_01G001063</name>
</gene>
<feature type="signal peptide" evidence="3">
    <location>
        <begin position="1"/>
        <end position="18"/>
    </location>
</feature>